<evidence type="ECO:0000313" key="3">
    <source>
        <dbReference type="Proteomes" id="UP000501316"/>
    </source>
</evidence>
<feature type="transmembrane region" description="Helical" evidence="1">
    <location>
        <begin position="32"/>
        <end position="54"/>
    </location>
</feature>
<keyword evidence="1" id="KW-1133">Transmembrane helix</keyword>
<dbReference type="KEGG" id="clf:GJQ69_06360"/>
<dbReference type="Proteomes" id="UP000501316">
    <property type="component" value="Chromosome"/>
</dbReference>
<gene>
    <name evidence="2" type="ORF">GJQ69_06360</name>
</gene>
<name>A0A859DR24_9FIRM</name>
<keyword evidence="1" id="KW-0472">Membrane</keyword>
<dbReference type="Pfam" id="PF14286">
    <property type="entry name" value="DHHW"/>
    <property type="match status" value="2"/>
</dbReference>
<reference evidence="2 3" key="1">
    <citation type="submission" date="2019-11" db="EMBL/GenBank/DDBJ databases">
        <authorList>
            <person name="Ren C."/>
            <person name="Wang H."/>
            <person name="Xu Y."/>
        </authorList>
    </citation>
    <scope>NUCLEOTIDE SEQUENCE [LARGE SCALE GENOMIC DNA]</scope>
    <source>
        <strain evidence="2 3">LBM 19010</strain>
    </source>
</reference>
<organism evidence="2 3">
    <name type="scientific">Caproicibacterium lactatifermentans</name>
    <dbReference type="NCBI Taxonomy" id="2666138"/>
    <lineage>
        <taxon>Bacteria</taxon>
        <taxon>Bacillati</taxon>
        <taxon>Bacillota</taxon>
        <taxon>Clostridia</taxon>
        <taxon>Eubacteriales</taxon>
        <taxon>Oscillospiraceae</taxon>
        <taxon>Caproicibacterium</taxon>
    </lineage>
</organism>
<keyword evidence="1" id="KW-0812">Transmembrane</keyword>
<evidence type="ECO:0000313" key="2">
    <source>
        <dbReference type="EMBL" id="QKN24136.1"/>
    </source>
</evidence>
<evidence type="ECO:0008006" key="4">
    <source>
        <dbReference type="Google" id="ProtNLM"/>
    </source>
</evidence>
<accession>A0A859DR24</accession>
<evidence type="ECO:0000256" key="1">
    <source>
        <dbReference type="SAM" id="Phobius"/>
    </source>
</evidence>
<dbReference type="EMBL" id="CP046051">
    <property type="protein sequence ID" value="QKN24136.1"/>
    <property type="molecule type" value="Genomic_DNA"/>
</dbReference>
<dbReference type="RefSeq" id="WP_174193298.1">
    <property type="nucleotide sequence ID" value="NZ_CP046051.1"/>
</dbReference>
<dbReference type="AlphaFoldDB" id="A0A859DR24"/>
<proteinExistence type="predicted"/>
<protein>
    <recommendedName>
        <fullName evidence="4">DHHW protein</fullName>
    </recommendedName>
</protein>
<dbReference type="InterPro" id="IPR025945">
    <property type="entry name" value="DHHW"/>
</dbReference>
<sequence length="409" mass="45924">MIDSDTEASGKETIETRRRATQKKRALLQKRLSILTGMTLLVVVLLTVIINLVVPDKSFSVNENRNLAEWPKFSVQSLLDGSYTTGLQSYVSDQFFGRDGWITFKLKQDRIKGVQESNGVYLGKDGYLMEKPAEPDNSAVQKSIDAINSFAEKYNSVHMHMTVVPNAACVLSDKLPKNAPVRDQKADLANIKAHLNQQVSFTDVTSALSAHKKENIYYHTDHHWTSLGASYAFHAMAGGLGIQNPPKKCDIYTVTNRFEGTMASKSGCYDYQDSIEVYIPKNSENSYYVTYEDSHKKSASLYQSAALKAKDKYTVFLGGNHPLVTIHTTNNNRKCLLLFKDSYANCFVQFLTPYYEEIILVDPRYYYENVGKIMSGENVTDVLFLYNLNTFAADTDLADVLSSAKMTAK</sequence>